<feature type="transmembrane region" description="Helical" evidence="1">
    <location>
        <begin position="110"/>
        <end position="128"/>
    </location>
</feature>
<organism evidence="2 3">
    <name type="scientific">Colocasia esculenta</name>
    <name type="common">Wild taro</name>
    <name type="synonym">Arum esculentum</name>
    <dbReference type="NCBI Taxonomy" id="4460"/>
    <lineage>
        <taxon>Eukaryota</taxon>
        <taxon>Viridiplantae</taxon>
        <taxon>Streptophyta</taxon>
        <taxon>Embryophyta</taxon>
        <taxon>Tracheophyta</taxon>
        <taxon>Spermatophyta</taxon>
        <taxon>Magnoliopsida</taxon>
        <taxon>Liliopsida</taxon>
        <taxon>Araceae</taxon>
        <taxon>Aroideae</taxon>
        <taxon>Colocasieae</taxon>
        <taxon>Colocasia</taxon>
    </lineage>
</organism>
<proteinExistence type="predicted"/>
<evidence type="ECO:0000256" key="1">
    <source>
        <dbReference type="SAM" id="Phobius"/>
    </source>
</evidence>
<gene>
    <name evidence="2" type="ORF">Taro_056378</name>
</gene>
<keyword evidence="1" id="KW-0812">Transmembrane</keyword>
<keyword evidence="1" id="KW-0472">Membrane</keyword>
<dbReference type="EMBL" id="NMUH01015809">
    <property type="protein sequence ID" value="MQM23314.1"/>
    <property type="molecule type" value="Genomic_DNA"/>
</dbReference>
<reference evidence="2" key="1">
    <citation type="submission" date="2017-07" db="EMBL/GenBank/DDBJ databases">
        <title>Taro Niue Genome Assembly and Annotation.</title>
        <authorList>
            <person name="Atibalentja N."/>
            <person name="Keating K."/>
            <person name="Fields C.J."/>
        </authorList>
    </citation>
    <scope>NUCLEOTIDE SEQUENCE</scope>
    <source>
        <strain evidence="2">Niue_2</strain>
        <tissue evidence="2">Leaf</tissue>
    </source>
</reference>
<dbReference type="Proteomes" id="UP000652761">
    <property type="component" value="Unassembled WGS sequence"/>
</dbReference>
<protein>
    <submittedName>
        <fullName evidence="2">Uncharacterized protein</fullName>
    </submittedName>
</protein>
<dbReference type="AlphaFoldDB" id="A0A843XTR1"/>
<keyword evidence="3" id="KW-1185">Reference proteome</keyword>
<comment type="caution">
    <text evidence="2">The sequence shown here is derived from an EMBL/GenBank/DDBJ whole genome shotgun (WGS) entry which is preliminary data.</text>
</comment>
<evidence type="ECO:0000313" key="2">
    <source>
        <dbReference type="EMBL" id="MQM23314.1"/>
    </source>
</evidence>
<sequence length="180" mass="20363">MQLRWSRGRADAEVLLIWRQGVRRPDAVRLHAAGGIRAEVARVKAASRKREGAVRWSPSIYKRTRGPHLRKPWLEFFRIFSFPFSVISVYAEQRAGGSIFFYFSSFTFPVFRAVSCWVGGVRIVLFFCSSVRDLGVFESSEFYFCCCGEISFVFPSSVRSSVEGSGEAFFLSSGLVRAEA</sequence>
<evidence type="ECO:0000313" key="3">
    <source>
        <dbReference type="Proteomes" id="UP000652761"/>
    </source>
</evidence>
<keyword evidence="1" id="KW-1133">Transmembrane helix</keyword>
<accession>A0A843XTR1</accession>
<name>A0A843XTR1_COLES</name>